<accession>A0ABQ2B2E0</accession>
<name>A0ABQ2B2E0_9MICO</name>
<protein>
    <recommendedName>
        <fullName evidence="3">Polyketide cyclase/dehydrase/lipid transport protein</fullName>
    </recommendedName>
</protein>
<evidence type="ECO:0000313" key="2">
    <source>
        <dbReference type="Proteomes" id="UP000632535"/>
    </source>
</evidence>
<dbReference type="RefSeq" id="WP_229737480.1">
    <property type="nucleotide sequence ID" value="NZ_BMDG01000003.1"/>
</dbReference>
<dbReference type="Gene3D" id="3.30.530.20">
    <property type="match status" value="1"/>
</dbReference>
<dbReference type="Pfam" id="PF10604">
    <property type="entry name" value="Polyketide_cyc2"/>
    <property type="match status" value="1"/>
</dbReference>
<proteinExistence type="predicted"/>
<dbReference type="CDD" id="cd08862">
    <property type="entry name" value="SRPBCC_Smu440-like"/>
    <property type="match status" value="1"/>
</dbReference>
<sequence length="144" mass="15716">MDLHTSIDVDAPPERVWEVLLDVERWPEWTDSVTAVRSLDDGPLAVGSRVEVSQPRIPTGTYTVTVLDPTSTFVWEQRQPGSTVAAHHECAPLGDGGTRVGLRVVMSGAVGGVVGRFYRKRTEQYLAMEAGGLKRRAEGGDLTR</sequence>
<organism evidence="1 2">
    <name type="scientific">Isoptericola cucumis</name>
    <dbReference type="NCBI Taxonomy" id="1776856"/>
    <lineage>
        <taxon>Bacteria</taxon>
        <taxon>Bacillati</taxon>
        <taxon>Actinomycetota</taxon>
        <taxon>Actinomycetes</taxon>
        <taxon>Micrococcales</taxon>
        <taxon>Promicromonosporaceae</taxon>
        <taxon>Isoptericola</taxon>
    </lineage>
</organism>
<dbReference type="SUPFAM" id="SSF55961">
    <property type="entry name" value="Bet v1-like"/>
    <property type="match status" value="1"/>
</dbReference>
<dbReference type="InterPro" id="IPR023393">
    <property type="entry name" value="START-like_dom_sf"/>
</dbReference>
<gene>
    <name evidence="1" type="ORF">GCM10007368_09560</name>
</gene>
<dbReference type="EMBL" id="BMDG01000003">
    <property type="protein sequence ID" value="GGI06120.1"/>
    <property type="molecule type" value="Genomic_DNA"/>
</dbReference>
<evidence type="ECO:0000313" key="1">
    <source>
        <dbReference type="EMBL" id="GGI06120.1"/>
    </source>
</evidence>
<evidence type="ECO:0008006" key="3">
    <source>
        <dbReference type="Google" id="ProtNLM"/>
    </source>
</evidence>
<reference evidence="2" key="1">
    <citation type="journal article" date="2019" name="Int. J. Syst. Evol. Microbiol.">
        <title>The Global Catalogue of Microorganisms (GCM) 10K type strain sequencing project: providing services to taxonomists for standard genome sequencing and annotation.</title>
        <authorList>
            <consortium name="The Broad Institute Genomics Platform"/>
            <consortium name="The Broad Institute Genome Sequencing Center for Infectious Disease"/>
            <person name="Wu L."/>
            <person name="Ma J."/>
        </authorList>
    </citation>
    <scope>NUCLEOTIDE SEQUENCE [LARGE SCALE GENOMIC DNA]</scope>
    <source>
        <strain evidence="2">CCM 8653</strain>
    </source>
</reference>
<dbReference type="InterPro" id="IPR019587">
    <property type="entry name" value="Polyketide_cyclase/dehydratase"/>
</dbReference>
<dbReference type="Proteomes" id="UP000632535">
    <property type="component" value="Unassembled WGS sequence"/>
</dbReference>
<keyword evidence="2" id="KW-1185">Reference proteome</keyword>
<comment type="caution">
    <text evidence="1">The sequence shown here is derived from an EMBL/GenBank/DDBJ whole genome shotgun (WGS) entry which is preliminary data.</text>
</comment>